<feature type="signal peptide" evidence="5">
    <location>
        <begin position="1"/>
        <end position="20"/>
    </location>
</feature>
<name>A0AAD9GKI5_9STRA</name>
<evidence type="ECO:0000256" key="3">
    <source>
        <dbReference type="ARBA" id="ARBA00022525"/>
    </source>
</evidence>
<keyword evidence="4 5" id="KW-0732">Signal</keyword>
<comment type="subcellular location">
    <subcellularLocation>
        <location evidence="1 5">Secreted</location>
    </subcellularLocation>
</comment>
<accession>A0AAD9GKI5</accession>
<organism evidence="8 12">
    <name type="scientific">Phytophthora citrophthora</name>
    <dbReference type="NCBI Taxonomy" id="4793"/>
    <lineage>
        <taxon>Eukaryota</taxon>
        <taxon>Sar</taxon>
        <taxon>Stramenopiles</taxon>
        <taxon>Oomycota</taxon>
        <taxon>Peronosporomycetes</taxon>
        <taxon>Peronosporales</taxon>
        <taxon>Peronosporaceae</taxon>
        <taxon>Phytophthora</taxon>
    </lineage>
</organism>
<evidence type="ECO:0000313" key="8">
    <source>
        <dbReference type="EMBL" id="KAK1940106.1"/>
    </source>
</evidence>
<dbReference type="EMBL" id="JASMQC010000015">
    <property type="protein sequence ID" value="KAK1940109.1"/>
    <property type="molecule type" value="Genomic_DNA"/>
</dbReference>
<feature type="chain" id="PRO_5042442514" description="RxLR effector protein" evidence="5">
    <location>
        <begin position="21"/>
        <end position="175"/>
    </location>
</feature>
<sequence length="175" mass="19303">MRVNCFLLVAVAALVGFIDAFVAATDNTVAKLGMVNPAFAVKSNSHRSLRLRNDDVPDNEDDVSDDVNEQDESDDDSVQEERGFLDQIALLNLGRQFFGKSSDEIGQLINNLTDSQIILLFDKGGDILTKHLPGFRTGMNGADFGNLIKDLHMDQQALLLSAYSKYLHFKGLLKV</sequence>
<dbReference type="AlphaFoldDB" id="A0AAD9GKI5"/>
<evidence type="ECO:0000313" key="7">
    <source>
        <dbReference type="EMBL" id="KAK1940105.1"/>
    </source>
</evidence>
<dbReference type="EMBL" id="JASMQC010000015">
    <property type="protein sequence ID" value="KAK1940108.1"/>
    <property type="molecule type" value="Genomic_DNA"/>
</dbReference>
<evidence type="ECO:0000256" key="4">
    <source>
        <dbReference type="ARBA" id="ARBA00022729"/>
    </source>
</evidence>
<dbReference type="InterPro" id="IPR031825">
    <property type="entry name" value="RXLR"/>
</dbReference>
<evidence type="ECO:0000313" key="9">
    <source>
        <dbReference type="EMBL" id="KAK1940107.1"/>
    </source>
</evidence>
<comment type="domain">
    <text evidence="5">The RxLR-dEER motif acts to carry the protein into the host cell cytoplasm through binding to cell surface phosphatidylinositol-3-phosphate.</text>
</comment>
<evidence type="ECO:0000313" key="11">
    <source>
        <dbReference type="EMBL" id="KAK1940109.1"/>
    </source>
</evidence>
<evidence type="ECO:0000313" key="10">
    <source>
        <dbReference type="EMBL" id="KAK1940108.1"/>
    </source>
</evidence>
<dbReference type="Pfam" id="PF16810">
    <property type="entry name" value="RXLR"/>
    <property type="match status" value="1"/>
</dbReference>
<evidence type="ECO:0000256" key="1">
    <source>
        <dbReference type="ARBA" id="ARBA00004613"/>
    </source>
</evidence>
<comment type="function">
    <text evidence="5">Effector that suppresses plant defense responses during pathogen infection.</text>
</comment>
<dbReference type="EMBL" id="JASMQC010000015">
    <property type="protein sequence ID" value="KAK1940106.1"/>
    <property type="molecule type" value="Genomic_DNA"/>
</dbReference>
<comment type="similarity">
    <text evidence="2 5">Belongs to the RxLR effector family.</text>
</comment>
<evidence type="ECO:0000256" key="5">
    <source>
        <dbReference type="RuleBase" id="RU367124"/>
    </source>
</evidence>
<evidence type="ECO:0000256" key="6">
    <source>
        <dbReference type="SAM" id="MobiDB-lite"/>
    </source>
</evidence>
<dbReference type="EMBL" id="JASMQC010000015">
    <property type="protein sequence ID" value="KAK1940105.1"/>
    <property type="molecule type" value="Genomic_DNA"/>
</dbReference>
<evidence type="ECO:0000256" key="2">
    <source>
        <dbReference type="ARBA" id="ARBA00010400"/>
    </source>
</evidence>
<protein>
    <recommendedName>
        <fullName evidence="5">RxLR effector protein</fullName>
    </recommendedName>
</protein>
<keyword evidence="3 5" id="KW-0964">Secreted</keyword>
<proteinExistence type="inferred from homology"/>
<comment type="caution">
    <text evidence="8">The sequence shown here is derived from an EMBL/GenBank/DDBJ whole genome shotgun (WGS) entry which is preliminary data.</text>
</comment>
<dbReference type="Proteomes" id="UP001259832">
    <property type="component" value="Unassembled WGS sequence"/>
</dbReference>
<reference evidence="8" key="1">
    <citation type="submission" date="2023-08" db="EMBL/GenBank/DDBJ databases">
        <title>Reference Genome Resource for the Citrus Pathogen Phytophthora citrophthora.</title>
        <authorList>
            <person name="Moller H."/>
            <person name="Coetzee B."/>
            <person name="Rose L.J."/>
            <person name="Van Niekerk J.M."/>
        </authorList>
    </citation>
    <scope>NUCLEOTIDE SEQUENCE</scope>
    <source>
        <strain evidence="8">STE-U-9442</strain>
    </source>
</reference>
<evidence type="ECO:0000313" key="12">
    <source>
        <dbReference type="Proteomes" id="UP001259832"/>
    </source>
</evidence>
<feature type="compositionally biased region" description="Acidic residues" evidence="6">
    <location>
        <begin position="56"/>
        <end position="78"/>
    </location>
</feature>
<feature type="region of interest" description="Disordered" evidence="6">
    <location>
        <begin position="50"/>
        <end position="78"/>
    </location>
</feature>
<dbReference type="EMBL" id="JASMQC010000015">
    <property type="protein sequence ID" value="KAK1940107.1"/>
    <property type="molecule type" value="Genomic_DNA"/>
</dbReference>
<gene>
    <name evidence="7" type="ORF">P3T76_008428</name>
    <name evidence="8" type="ORF">P3T76_008429</name>
    <name evidence="9" type="ORF">P3T76_008430</name>
    <name evidence="10" type="ORF">P3T76_008431</name>
    <name evidence="11" type="ORF">P3T76_008432</name>
</gene>
<keyword evidence="12" id="KW-1185">Reference proteome</keyword>